<reference evidence="1 2" key="1">
    <citation type="submission" date="2022-07" db="EMBL/GenBank/DDBJ databases">
        <title>Genome Analysis of Selected Gammaproteobacteria from Nigerian Food snails.</title>
        <authorList>
            <person name="Okafor A.C."/>
        </authorList>
    </citation>
    <scope>NUCLEOTIDE SEQUENCE [LARGE SCALE GENOMIC DNA]</scope>
    <source>
        <strain evidence="1 2">Awg 2</strain>
    </source>
</reference>
<protein>
    <submittedName>
        <fullName evidence="1">Uncharacterized protein</fullName>
    </submittedName>
</protein>
<dbReference type="RefSeq" id="WP_271470803.1">
    <property type="nucleotide sequence ID" value="NZ_JANEWF010000009.1"/>
</dbReference>
<keyword evidence="2" id="KW-1185">Reference proteome</keyword>
<dbReference type="EMBL" id="JANEWF010000009">
    <property type="protein sequence ID" value="MDA8483624.1"/>
    <property type="molecule type" value="Genomic_DNA"/>
</dbReference>
<organism evidence="1 2">
    <name type="scientific">Metapseudomonas resinovorans</name>
    <name type="common">Pseudomonas resinovorans</name>
    <dbReference type="NCBI Taxonomy" id="53412"/>
    <lineage>
        <taxon>Bacteria</taxon>
        <taxon>Pseudomonadati</taxon>
        <taxon>Pseudomonadota</taxon>
        <taxon>Gammaproteobacteria</taxon>
        <taxon>Pseudomonadales</taxon>
        <taxon>Pseudomonadaceae</taxon>
        <taxon>Metapseudomonas</taxon>
    </lineage>
</organism>
<proteinExistence type="predicted"/>
<evidence type="ECO:0000313" key="2">
    <source>
        <dbReference type="Proteomes" id="UP001211689"/>
    </source>
</evidence>
<dbReference type="Proteomes" id="UP001211689">
    <property type="component" value="Unassembled WGS sequence"/>
</dbReference>
<sequence>MRHGNDDCTSYLFEIPQLVLAAPNQGNYSAQVSELVGEMLEGTTQRGAHA</sequence>
<gene>
    <name evidence="1" type="ORF">NNO07_11125</name>
</gene>
<evidence type="ECO:0000313" key="1">
    <source>
        <dbReference type="EMBL" id="MDA8483624.1"/>
    </source>
</evidence>
<comment type="caution">
    <text evidence="1">The sequence shown here is derived from an EMBL/GenBank/DDBJ whole genome shotgun (WGS) entry which is preliminary data.</text>
</comment>
<name>A0ABT4Y4H9_METRE</name>
<accession>A0ABT4Y4H9</accession>